<dbReference type="InterPro" id="IPR012327">
    <property type="entry name" value="MeTrfase_D12"/>
</dbReference>
<evidence type="ECO:0000256" key="5">
    <source>
        <dbReference type="ARBA" id="ARBA00022691"/>
    </source>
</evidence>
<dbReference type="Proteomes" id="UP000184147">
    <property type="component" value="Unassembled WGS sequence"/>
</dbReference>
<dbReference type="GO" id="GO:0009007">
    <property type="term" value="F:site-specific DNA-methyltransferase (adenine-specific) activity"/>
    <property type="evidence" value="ECO:0007669"/>
    <property type="project" value="UniProtKB-UniRule"/>
</dbReference>
<evidence type="ECO:0000256" key="2">
    <source>
        <dbReference type="ARBA" id="ARBA00011900"/>
    </source>
</evidence>
<evidence type="ECO:0000313" key="10">
    <source>
        <dbReference type="Proteomes" id="UP000184147"/>
    </source>
</evidence>
<gene>
    <name evidence="9" type="ORF">SAMN05444377_103182</name>
</gene>
<keyword evidence="4 8" id="KW-0808">Transferase</keyword>
<dbReference type="InterPro" id="IPR012263">
    <property type="entry name" value="M_m6A_EcoRV"/>
</dbReference>
<dbReference type="Pfam" id="PF02086">
    <property type="entry name" value="MethyltransfD12"/>
    <property type="match status" value="1"/>
</dbReference>
<reference evidence="9 10" key="1">
    <citation type="submission" date="2016-11" db="EMBL/GenBank/DDBJ databases">
        <authorList>
            <person name="Jaros S."/>
            <person name="Januszkiewicz K."/>
            <person name="Wedrychowicz H."/>
        </authorList>
    </citation>
    <scope>NUCLEOTIDE SEQUENCE [LARGE SCALE GENOMIC DNA]</scope>
    <source>
        <strain evidence="9 10">DSM 25660</strain>
    </source>
</reference>
<dbReference type="PANTHER" id="PTHR30481">
    <property type="entry name" value="DNA ADENINE METHYLASE"/>
    <property type="match status" value="1"/>
</dbReference>
<dbReference type="Gene3D" id="1.10.1020.10">
    <property type="entry name" value="Adenine-specific Methyltransferase, Domain 2"/>
    <property type="match status" value="1"/>
</dbReference>
<comment type="catalytic activity">
    <reaction evidence="6 8">
        <text>a 2'-deoxyadenosine in DNA + S-adenosyl-L-methionine = an N(6)-methyl-2'-deoxyadenosine in DNA + S-adenosyl-L-homocysteine + H(+)</text>
        <dbReference type="Rhea" id="RHEA:15197"/>
        <dbReference type="Rhea" id="RHEA-COMP:12418"/>
        <dbReference type="Rhea" id="RHEA-COMP:12419"/>
        <dbReference type="ChEBI" id="CHEBI:15378"/>
        <dbReference type="ChEBI" id="CHEBI:57856"/>
        <dbReference type="ChEBI" id="CHEBI:59789"/>
        <dbReference type="ChEBI" id="CHEBI:90615"/>
        <dbReference type="ChEBI" id="CHEBI:90616"/>
        <dbReference type="EC" id="2.1.1.72"/>
    </reaction>
</comment>
<dbReference type="GO" id="GO:0043565">
    <property type="term" value="F:sequence-specific DNA binding"/>
    <property type="evidence" value="ECO:0007669"/>
    <property type="project" value="TreeGrafter"/>
</dbReference>
<dbReference type="Gene3D" id="3.40.50.150">
    <property type="entry name" value="Vaccinia Virus protein VP39"/>
    <property type="match status" value="1"/>
</dbReference>
<protein>
    <recommendedName>
        <fullName evidence="2 8">Site-specific DNA-methyltransferase (adenine-specific)</fullName>
        <ecNumber evidence="2 8">2.1.1.72</ecNumber>
    </recommendedName>
</protein>
<proteinExistence type="inferred from homology"/>
<dbReference type="NCBIfam" id="TIGR00571">
    <property type="entry name" value="dam"/>
    <property type="match status" value="1"/>
</dbReference>
<dbReference type="GO" id="GO:0006298">
    <property type="term" value="P:mismatch repair"/>
    <property type="evidence" value="ECO:0007669"/>
    <property type="project" value="TreeGrafter"/>
</dbReference>
<evidence type="ECO:0000256" key="3">
    <source>
        <dbReference type="ARBA" id="ARBA00022603"/>
    </source>
</evidence>
<evidence type="ECO:0000313" key="9">
    <source>
        <dbReference type="EMBL" id="SHF07711.1"/>
    </source>
</evidence>
<sequence>MSKNKLIIPFLKWVGGKRQLMPSIKENLPNDINKLNYFEPFIGGGAVFFDLQPKKGIINDFNSELINVYQTIKDNPEELIENLKLHINDSEYYYNIRSLDRSEDYNKLTNVEKASRIIYLNKTCYNGLYRVNNSGEFNSPFGRYKNPNIVNETVLKAVSNYLNKANIEIRNDDYADILLNIKKNSKSFVYLDPPYHPISETSNFTGYIQGGWDIFDQIRLKEVCDTLNDNNIKFLLSNSASQQIMDLYKDYNIEIVRANRFINSNPNNRGEVDEVLIKNYE</sequence>
<dbReference type="OrthoDB" id="9805629at2"/>
<dbReference type="InterPro" id="IPR002052">
    <property type="entry name" value="DNA_methylase_N6_adenine_CS"/>
</dbReference>
<dbReference type="GO" id="GO:0032259">
    <property type="term" value="P:methylation"/>
    <property type="evidence" value="ECO:0007669"/>
    <property type="project" value="UniProtKB-KW"/>
</dbReference>
<dbReference type="EC" id="2.1.1.72" evidence="2 8"/>
<feature type="binding site" evidence="7">
    <location>
        <position position="17"/>
    </location>
    <ligand>
        <name>S-adenosyl-L-methionine</name>
        <dbReference type="ChEBI" id="CHEBI:59789"/>
    </ligand>
</feature>
<evidence type="ECO:0000256" key="8">
    <source>
        <dbReference type="RuleBase" id="RU361257"/>
    </source>
</evidence>
<name>A0A1M4YPS0_9FLAO</name>
<evidence type="ECO:0000256" key="1">
    <source>
        <dbReference type="ARBA" id="ARBA00006594"/>
    </source>
</evidence>
<dbReference type="GO" id="GO:1904047">
    <property type="term" value="F:S-adenosyl-L-methionine binding"/>
    <property type="evidence" value="ECO:0007669"/>
    <property type="project" value="TreeGrafter"/>
</dbReference>
<dbReference type="STRING" id="1124188.SAMN05444377_103182"/>
<dbReference type="PIRSF" id="PIRSF000398">
    <property type="entry name" value="M_m6A_EcoRV"/>
    <property type="match status" value="1"/>
</dbReference>
<organism evidence="9 10">
    <name type="scientific">Flavobacterium fontis</name>
    <dbReference type="NCBI Taxonomy" id="1124188"/>
    <lineage>
        <taxon>Bacteria</taxon>
        <taxon>Pseudomonadati</taxon>
        <taxon>Bacteroidota</taxon>
        <taxon>Flavobacteriia</taxon>
        <taxon>Flavobacteriales</taxon>
        <taxon>Flavobacteriaceae</taxon>
        <taxon>Flavobacterium</taxon>
    </lineage>
</organism>
<evidence type="ECO:0000256" key="4">
    <source>
        <dbReference type="ARBA" id="ARBA00022679"/>
    </source>
</evidence>
<feature type="binding site" evidence="7">
    <location>
        <position position="13"/>
    </location>
    <ligand>
        <name>S-adenosyl-L-methionine</name>
        <dbReference type="ChEBI" id="CHEBI:59789"/>
    </ligand>
</feature>
<comment type="similarity">
    <text evidence="1 8">Belongs to the N(4)/N(6)-methyltransferase family.</text>
</comment>
<dbReference type="AlphaFoldDB" id="A0A1M4YPS0"/>
<dbReference type="GO" id="GO:0009307">
    <property type="term" value="P:DNA restriction-modification system"/>
    <property type="evidence" value="ECO:0007669"/>
    <property type="project" value="InterPro"/>
</dbReference>
<accession>A0A1M4YPS0</accession>
<dbReference type="SUPFAM" id="SSF53335">
    <property type="entry name" value="S-adenosyl-L-methionine-dependent methyltransferases"/>
    <property type="match status" value="1"/>
</dbReference>
<keyword evidence="3 8" id="KW-0489">Methyltransferase</keyword>
<evidence type="ECO:0000256" key="6">
    <source>
        <dbReference type="ARBA" id="ARBA00047942"/>
    </source>
</evidence>
<dbReference type="PROSITE" id="PS00092">
    <property type="entry name" value="N6_MTASE"/>
    <property type="match status" value="1"/>
</dbReference>
<dbReference type="PRINTS" id="PR00505">
    <property type="entry name" value="D12N6MTFRASE"/>
</dbReference>
<feature type="binding site" evidence="7">
    <location>
        <position position="192"/>
    </location>
    <ligand>
        <name>S-adenosyl-L-methionine</name>
        <dbReference type="ChEBI" id="CHEBI:59789"/>
    </ligand>
</feature>
<dbReference type="EMBL" id="FQVQ01000003">
    <property type="protein sequence ID" value="SHF07711.1"/>
    <property type="molecule type" value="Genomic_DNA"/>
</dbReference>
<keyword evidence="10" id="KW-1185">Reference proteome</keyword>
<dbReference type="PANTHER" id="PTHR30481:SF3">
    <property type="entry name" value="DNA ADENINE METHYLASE"/>
    <property type="match status" value="1"/>
</dbReference>
<evidence type="ECO:0000256" key="7">
    <source>
        <dbReference type="PIRSR" id="PIRSR000398-1"/>
    </source>
</evidence>
<keyword evidence="5 8" id="KW-0949">S-adenosyl-L-methionine</keyword>
<dbReference type="InterPro" id="IPR023095">
    <property type="entry name" value="Ade_MeTrfase_dom_2"/>
</dbReference>
<dbReference type="RefSeq" id="WP_073361991.1">
    <property type="nucleotide sequence ID" value="NZ_FQVQ01000003.1"/>
</dbReference>
<feature type="binding site" evidence="7">
    <location>
        <position position="60"/>
    </location>
    <ligand>
        <name>S-adenosyl-L-methionine</name>
        <dbReference type="ChEBI" id="CHEBI:59789"/>
    </ligand>
</feature>
<dbReference type="InterPro" id="IPR029063">
    <property type="entry name" value="SAM-dependent_MTases_sf"/>
</dbReference>